<reference evidence="2" key="1">
    <citation type="submission" date="2023-10" db="EMBL/GenBank/DDBJ databases">
        <title>Genome sequence of Blautia coccoides DSM 935.</title>
        <authorList>
            <person name="Boeer T."/>
            <person name="Bengelsdorf F.R."/>
            <person name="Daniel R."/>
            <person name="Poehlein A."/>
        </authorList>
    </citation>
    <scope>NUCLEOTIDE SEQUENCE [LARGE SCALE GENOMIC DNA]</scope>
    <source>
        <strain evidence="2">DSM 935</strain>
    </source>
</reference>
<evidence type="ECO:0008006" key="4">
    <source>
        <dbReference type="Google" id="ProtNLM"/>
    </source>
</evidence>
<dbReference type="Proteomes" id="UP001325248">
    <property type="component" value="Chromosome"/>
</dbReference>
<feature type="chain" id="PRO_5045348504" description="Lipoprotein" evidence="1">
    <location>
        <begin position="26"/>
        <end position="261"/>
    </location>
</feature>
<protein>
    <recommendedName>
        <fullName evidence="4">Lipoprotein</fullName>
    </recommendedName>
</protein>
<dbReference type="PROSITE" id="PS51257">
    <property type="entry name" value="PROKAR_LIPOPROTEIN"/>
    <property type="match status" value="1"/>
</dbReference>
<dbReference type="InterPro" id="IPR046720">
    <property type="entry name" value="DUF6612"/>
</dbReference>
<name>A0ABZ0U6U5_9FIRM</name>
<gene>
    <name evidence="2" type="ORF">BLCOC_06540</name>
</gene>
<dbReference type="EMBL" id="CP136422">
    <property type="protein sequence ID" value="WPX72318.1"/>
    <property type="molecule type" value="Genomic_DNA"/>
</dbReference>
<evidence type="ECO:0000256" key="1">
    <source>
        <dbReference type="SAM" id="SignalP"/>
    </source>
</evidence>
<keyword evidence="1" id="KW-0732">Signal</keyword>
<keyword evidence="3" id="KW-1185">Reference proteome</keyword>
<evidence type="ECO:0000313" key="3">
    <source>
        <dbReference type="Proteomes" id="UP001325248"/>
    </source>
</evidence>
<evidence type="ECO:0000313" key="2">
    <source>
        <dbReference type="EMBL" id="WPX72318.1"/>
    </source>
</evidence>
<sequence length="261" mass="29403">MRKKTIRKRGLLFIMCAAVAMSSMVGCGKQDPKAELSKVMEQASKAGDIDMTSSMNIHMENKGEKFDMPMEIAVKTKDSKNDKLTMEMAVDMEINGQKMQMQTYYAEGYYYMDVSGSKLKYAMDIEEIKKQLESSTNYRELAADMFQDVSMEEKGDTKVFAFKGNLDKMSAYLEKSLTSFENAMSQDLTYEFSDIEGTITADENGEMKEMTMNFGMDLSAQGEKVSAIVDMTSKILATDEGVKLNLPDFKEYQEIKVPAAQ</sequence>
<dbReference type="Pfam" id="PF20316">
    <property type="entry name" value="DUF6612"/>
    <property type="match status" value="1"/>
</dbReference>
<proteinExistence type="predicted"/>
<feature type="signal peptide" evidence="1">
    <location>
        <begin position="1"/>
        <end position="25"/>
    </location>
</feature>
<accession>A0ABZ0U6U5</accession>
<organism evidence="2 3">
    <name type="scientific">Blautia producta</name>
    <dbReference type="NCBI Taxonomy" id="33035"/>
    <lineage>
        <taxon>Bacteria</taxon>
        <taxon>Bacillati</taxon>
        <taxon>Bacillota</taxon>
        <taxon>Clostridia</taxon>
        <taxon>Lachnospirales</taxon>
        <taxon>Lachnospiraceae</taxon>
        <taxon>Blautia</taxon>
    </lineage>
</organism>